<feature type="domain" description="Bacterial SCP orthologue" evidence="1">
    <location>
        <begin position="67"/>
        <end position="159"/>
    </location>
</feature>
<evidence type="ECO:0000259" key="1">
    <source>
        <dbReference type="Pfam" id="PF17844"/>
    </source>
</evidence>
<dbReference type="InterPro" id="IPR041629">
    <property type="entry name" value="SCP_3"/>
</dbReference>
<dbReference type="Proteomes" id="UP001501444">
    <property type="component" value="Unassembled WGS sequence"/>
</dbReference>
<dbReference type="Pfam" id="PF17844">
    <property type="entry name" value="SCP_3"/>
    <property type="match status" value="1"/>
</dbReference>
<dbReference type="EMBL" id="BAAARV010000005">
    <property type="protein sequence ID" value="GAA2329016.1"/>
    <property type="molecule type" value="Genomic_DNA"/>
</dbReference>
<evidence type="ECO:0000313" key="3">
    <source>
        <dbReference type="Proteomes" id="UP001501444"/>
    </source>
</evidence>
<keyword evidence="3" id="KW-1185">Reference proteome</keyword>
<evidence type="ECO:0000313" key="2">
    <source>
        <dbReference type="EMBL" id="GAA2329016.1"/>
    </source>
</evidence>
<dbReference type="Gene3D" id="3.30.1050.40">
    <property type="match status" value="1"/>
</dbReference>
<protein>
    <recommendedName>
        <fullName evidence="1">Bacterial SCP orthologue domain-containing protein</fullName>
    </recommendedName>
</protein>
<proteinExistence type="predicted"/>
<dbReference type="InterPro" id="IPR036527">
    <property type="entry name" value="SCP2_sterol-bd_dom_sf"/>
</dbReference>
<accession>A0ABN3FFG0</accession>
<name>A0ABN3FFG0_9ACTN</name>
<reference evidence="2 3" key="1">
    <citation type="journal article" date="2019" name="Int. J. Syst. Evol. Microbiol.">
        <title>The Global Catalogue of Microorganisms (GCM) 10K type strain sequencing project: providing services to taxonomists for standard genome sequencing and annotation.</title>
        <authorList>
            <consortium name="The Broad Institute Genomics Platform"/>
            <consortium name="The Broad Institute Genome Sequencing Center for Infectious Disease"/>
            <person name="Wu L."/>
            <person name="Ma J."/>
        </authorList>
    </citation>
    <scope>NUCLEOTIDE SEQUENCE [LARGE SCALE GENOMIC DNA]</scope>
    <source>
        <strain evidence="2 3">JCM 3272</strain>
    </source>
</reference>
<gene>
    <name evidence="2" type="ORF">GCM10010170_006150</name>
</gene>
<comment type="caution">
    <text evidence="2">The sequence shown here is derived from an EMBL/GenBank/DDBJ whole genome shotgun (WGS) entry which is preliminary data.</text>
</comment>
<sequence length="159" mass="17403">MVQHASETRLAWCAAANYALSGGVGETRDVLRVDSTWSYRPRMSSPHRYSDTVQSVLDALNGGADPDRSALRDAVRELLADLRTRVPGRSVEVRIPPYGAIQCIEGPRHTRGTPPNVVETDPTTWIEIATGRKSWHEAVTAGKIRASGVRADLSPYLPL</sequence>
<organism evidence="2 3">
    <name type="scientific">Dactylosporangium salmoneum</name>
    <dbReference type="NCBI Taxonomy" id="53361"/>
    <lineage>
        <taxon>Bacteria</taxon>
        <taxon>Bacillati</taxon>
        <taxon>Actinomycetota</taxon>
        <taxon>Actinomycetes</taxon>
        <taxon>Micromonosporales</taxon>
        <taxon>Micromonosporaceae</taxon>
        <taxon>Dactylosporangium</taxon>
    </lineage>
</organism>
<dbReference type="SUPFAM" id="SSF55718">
    <property type="entry name" value="SCP-like"/>
    <property type="match status" value="1"/>
</dbReference>